<evidence type="ECO:0000259" key="2">
    <source>
        <dbReference type="Pfam" id="PF08751"/>
    </source>
</evidence>
<dbReference type="NCBIfam" id="NF041492">
    <property type="entry name" value="MobF"/>
    <property type="match status" value="1"/>
</dbReference>
<feature type="domain" description="UvrD-like helicase C-terminal" evidence="3">
    <location>
        <begin position="855"/>
        <end position="897"/>
    </location>
</feature>
<evidence type="ECO:0000313" key="5">
    <source>
        <dbReference type="Proteomes" id="UP000199227"/>
    </source>
</evidence>
<dbReference type="InterPro" id="IPR027785">
    <property type="entry name" value="UvrD-like_helicase_C"/>
</dbReference>
<dbReference type="SUPFAM" id="SSF52540">
    <property type="entry name" value="P-loop containing nucleoside triphosphate hydrolases"/>
    <property type="match status" value="2"/>
</dbReference>
<dbReference type="InterPro" id="IPR014059">
    <property type="entry name" value="TraI/TrwC_relax"/>
</dbReference>
<organism evidence="4 5">
    <name type="scientific">Hydrogenimonas thermophila</name>
    <dbReference type="NCBI Taxonomy" id="223786"/>
    <lineage>
        <taxon>Bacteria</taxon>
        <taxon>Pseudomonadati</taxon>
        <taxon>Campylobacterota</taxon>
        <taxon>Epsilonproteobacteria</taxon>
        <taxon>Campylobacterales</taxon>
        <taxon>Hydrogenimonadaceae</taxon>
        <taxon>Hydrogenimonas</taxon>
    </lineage>
</organism>
<protein>
    <submittedName>
        <fullName evidence="4">Conjugative relaxase domain-containing protein, TrwC/TraI family</fullName>
    </submittedName>
</protein>
<dbReference type="Pfam" id="PF13604">
    <property type="entry name" value="AAA_30"/>
    <property type="match status" value="1"/>
</dbReference>
<dbReference type="Gene3D" id="2.30.30.940">
    <property type="match status" value="1"/>
</dbReference>
<gene>
    <name evidence="4" type="ORF">SAMN05216234_10485</name>
</gene>
<dbReference type="Pfam" id="PF08751">
    <property type="entry name" value="TrwC"/>
    <property type="match status" value="1"/>
</dbReference>
<dbReference type="CDD" id="cd18809">
    <property type="entry name" value="SF1_C_RecD"/>
    <property type="match status" value="1"/>
</dbReference>
<dbReference type="Gene3D" id="3.40.50.300">
    <property type="entry name" value="P-loop containing nucleotide triphosphate hydrolases"/>
    <property type="match status" value="2"/>
</dbReference>
<evidence type="ECO:0000313" key="4">
    <source>
        <dbReference type="EMBL" id="SFP02430.1"/>
    </source>
</evidence>
<feature type="region of interest" description="Disordered" evidence="1">
    <location>
        <begin position="1290"/>
        <end position="1309"/>
    </location>
</feature>
<accession>A0A1I5LYY5</accession>
<name>A0A1I5LYY5_9BACT</name>
<feature type="compositionally biased region" description="Basic and acidic residues" evidence="1">
    <location>
        <begin position="1292"/>
        <end position="1301"/>
    </location>
</feature>
<dbReference type="InterPro" id="IPR014862">
    <property type="entry name" value="TrwC"/>
</dbReference>
<dbReference type="Pfam" id="PF13538">
    <property type="entry name" value="UvrD_C_2"/>
    <property type="match status" value="1"/>
</dbReference>
<evidence type="ECO:0000256" key="1">
    <source>
        <dbReference type="SAM" id="MobiDB-lite"/>
    </source>
</evidence>
<dbReference type="OrthoDB" id="9803432at2"/>
<dbReference type="STRING" id="223786.SAMN05216234_10485"/>
<dbReference type="CDD" id="cd17933">
    <property type="entry name" value="DEXSc_RecD-like"/>
    <property type="match status" value="1"/>
</dbReference>
<dbReference type="InterPro" id="IPR027417">
    <property type="entry name" value="P-loop_NTPase"/>
</dbReference>
<dbReference type="NCBIfam" id="TIGR02686">
    <property type="entry name" value="relax_trwC"/>
    <property type="match status" value="1"/>
</dbReference>
<feature type="domain" description="TrwC relaxase" evidence="2">
    <location>
        <begin position="11"/>
        <end position="306"/>
    </location>
</feature>
<reference evidence="4 5" key="1">
    <citation type="submission" date="2016-10" db="EMBL/GenBank/DDBJ databases">
        <authorList>
            <person name="de Groot N.N."/>
        </authorList>
    </citation>
    <scope>NUCLEOTIDE SEQUENCE [LARGE SCALE GENOMIC DNA]</scope>
    <source>
        <strain evidence="4 5">EP1-55-1</strain>
    </source>
</reference>
<sequence length="1309" mass="149373">MISTPTWINAKSALQYHADQKDNYYQKEGDLGTWQGKGAEALGFADGEVITKEDLEKVLFGKDKEGNQVQKTRLDKEGDRARAGLDLTFSAPKSLSIAYEAAQAYGDKDAAKAIREAHEKAVTKVLQKIEDNYAQTRLTEDGITRRVDTNNLVIAKFTHEVARPVSDGNSVTVDPSLHTHAVVMNMTQTENGEWRAIESKAIFQNYIKLGMNYRTELAANLKELGFDIRIIDAKKGFFELKNVDDKVIDEFSKRSEQLDKLTNELKEQYPNKSENEIKQMATWKSREWKGEIDRKAVLEDNKSRLESIGYSKEDILQRNEPKELTDEEKETLKQQQKGIANKAITNAIEAVSSQDSVFTSEDILEKAGKFALKDQLPLDALNKALDRNKELIKLTDNYYTTKEIIKSEKSLIKAVKDKKHKVASVFTQKEAKEAIKEYSSQKEEQTGYGLTAGQKRAAAHILSKKDLVIGIQGDAGTGKTTMLKAVNELVGNTKLIGLSYTGKAASEIQKATASKEAFNKAGIQSQTIARFLSKVDKLDEAELVAYKNSKLIVDEASMLGTKDAKKLIDFAKRVDAQVVLIGDVKQLKAINAGSPFELLQENGMKTAVMSEVLRQKDATLKEAVSHLNNYDSGKAFDVLDKNGLIKETENGIEDVKKEFFKFDDKENTQAVVSGKESYRDSIILTNTNKLKEELNNTIREELKDRGEIGKEDFTFTVRESARLRPSEVYLSESYKTGNSIFIQKSIDDSIKAGEEFEIIDVNNEKNSITISNSKGDFKRTLNLSKYGNHLQQYQEQQKDFSIGEKIVFEKNDKKLGVSNGETAIIQNIDKEGNLTVAKDGQELQFNINNYSYINHGYAITTHKSQGQTAKNVVAYMDSKIQNFNSFYVSVTRATDNLKIYTDSKEDLKKFVEVEQEKLNAVQAVEKLANKEEEWGKEQANKIPATPKQLQTANNIAKALNLEFNETSKFATGEFIEANIKEYKNYLMQQPASDKQLDFANKISKTLGVEFNGNTRAETKEFLDKYSKDFTEFLNDRTGYLIKTDPNNLNQNEKEEYYQKYYHEISRNIAKQDINNIDRLYEHLEKTDPEELNTIGKGIKLESYKKAFRVTNKEIVNKLAEKYFGDDSFLKDVYAKKPLELAKELNNNGIDYKHEKELAKADLIAEKYDEYITDKMVNANDEKEFNELLKKEQNFKEFIDDYKQEKQDEHDYDKLIDKIDEHMQNKDPYSAAKLIEENKYVLKEEDLEIMQMQLDKTFDEAMEMETPRIEKQLKQEKKYWSRENESFYNAIAENKDSEKQEVVEDNTNSR</sequence>
<proteinExistence type="predicted"/>
<dbReference type="Proteomes" id="UP000199227">
    <property type="component" value="Unassembled WGS sequence"/>
</dbReference>
<dbReference type="RefSeq" id="WP_092910849.1">
    <property type="nucleotide sequence ID" value="NZ_FOXB01000004.1"/>
</dbReference>
<dbReference type="SUPFAM" id="SSF55464">
    <property type="entry name" value="Origin of replication-binding domain, RBD-like"/>
    <property type="match status" value="1"/>
</dbReference>
<dbReference type="EMBL" id="FOXB01000004">
    <property type="protein sequence ID" value="SFP02430.1"/>
    <property type="molecule type" value="Genomic_DNA"/>
</dbReference>
<evidence type="ECO:0000259" key="3">
    <source>
        <dbReference type="Pfam" id="PF13538"/>
    </source>
</evidence>
<keyword evidence="5" id="KW-1185">Reference proteome</keyword>